<dbReference type="CDD" id="cd02503">
    <property type="entry name" value="MobA"/>
    <property type="match status" value="1"/>
</dbReference>
<comment type="similarity">
    <text evidence="8">Belongs to the MobA family.</text>
</comment>
<comment type="caution">
    <text evidence="10">The sequence shown here is derived from an EMBL/GenBank/DDBJ whole genome shotgun (WGS) entry which is preliminary data.</text>
</comment>
<feature type="binding site" evidence="8">
    <location>
        <position position="84"/>
    </location>
    <ligand>
        <name>GTP</name>
        <dbReference type="ChEBI" id="CHEBI:37565"/>
    </ligand>
</feature>
<dbReference type="EMBL" id="SLWX01000002">
    <property type="protein sequence ID" value="TCO77737.1"/>
    <property type="molecule type" value="Genomic_DNA"/>
</dbReference>
<evidence type="ECO:0000256" key="3">
    <source>
        <dbReference type="ARBA" id="ARBA00022723"/>
    </source>
</evidence>
<keyword evidence="3 8" id="KW-0479">Metal-binding</keyword>
<keyword evidence="6 8" id="KW-0342">GTP-binding</keyword>
<comment type="subunit">
    <text evidence="8">Monomer.</text>
</comment>
<dbReference type="PANTHER" id="PTHR19136">
    <property type="entry name" value="MOLYBDENUM COFACTOR GUANYLYLTRANSFERASE"/>
    <property type="match status" value="1"/>
</dbReference>
<dbReference type="GO" id="GO:0005525">
    <property type="term" value="F:GTP binding"/>
    <property type="evidence" value="ECO:0007669"/>
    <property type="project" value="UniProtKB-UniRule"/>
</dbReference>
<dbReference type="InterPro" id="IPR013482">
    <property type="entry name" value="Molybde_CF_guanTrfase"/>
</dbReference>
<evidence type="ECO:0000313" key="10">
    <source>
        <dbReference type="EMBL" id="TCO77737.1"/>
    </source>
</evidence>
<keyword evidence="4 8" id="KW-0547">Nucleotide-binding</keyword>
<evidence type="ECO:0000313" key="11">
    <source>
        <dbReference type="Proteomes" id="UP000294980"/>
    </source>
</evidence>
<comment type="subcellular location">
    <subcellularLocation>
        <location evidence="8">Cytoplasm</location>
    </subcellularLocation>
</comment>
<dbReference type="OrthoDB" id="9788394at2"/>
<keyword evidence="7 8" id="KW-0501">Molybdenum cofactor biosynthesis</keyword>
<comment type="cofactor">
    <cofactor evidence="8">
        <name>Mg(2+)</name>
        <dbReference type="ChEBI" id="CHEBI:18420"/>
    </cofactor>
</comment>
<keyword evidence="2 8" id="KW-0808">Transferase</keyword>
<keyword evidence="10" id="KW-0548">Nucleotidyltransferase</keyword>
<dbReference type="NCBIfam" id="TIGR02665">
    <property type="entry name" value="molyb_mobA"/>
    <property type="match status" value="1"/>
</dbReference>
<comment type="catalytic activity">
    <reaction evidence="8">
        <text>Mo-molybdopterin + GTP + H(+) = Mo-molybdopterin guanine dinucleotide + diphosphate</text>
        <dbReference type="Rhea" id="RHEA:34243"/>
        <dbReference type="ChEBI" id="CHEBI:15378"/>
        <dbReference type="ChEBI" id="CHEBI:33019"/>
        <dbReference type="ChEBI" id="CHEBI:37565"/>
        <dbReference type="ChEBI" id="CHEBI:71302"/>
        <dbReference type="ChEBI" id="CHEBI:71310"/>
        <dbReference type="EC" id="2.7.7.77"/>
    </reaction>
</comment>
<feature type="binding site" evidence="8">
    <location>
        <begin position="25"/>
        <end position="27"/>
    </location>
    <ligand>
        <name>GTP</name>
        <dbReference type="ChEBI" id="CHEBI:37565"/>
    </ligand>
</feature>
<keyword evidence="5 8" id="KW-0460">Magnesium</keyword>
<sequence>MHPVSRLSIDPLAPQHRVATTGLILAGGAGRRMQNRDKGLIPWQGEPLVAHAARNLRPLVSRLLISCNRNLDHYCDFADRVIADDRGGYQGPLAGLEAASGQVSTPLLLVSPCDMPGVSPAVFTRLRDTLAQGGARGLDAAYLSSGGREHYLCLAVRREALAGLAGYLDSGERSVRGWLATLHTQGLFVDLPPGALRNINQPRADR</sequence>
<organism evidence="10 11">
    <name type="scientific">Chromatocurvus halotolerans</name>
    <dbReference type="NCBI Taxonomy" id="1132028"/>
    <lineage>
        <taxon>Bacteria</taxon>
        <taxon>Pseudomonadati</taxon>
        <taxon>Pseudomonadota</taxon>
        <taxon>Gammaproteobacteria</taxon>
        <taxon>Cellvibrionales</taxon>
        <taxon>Halieaceae</taxon>
        <taxon>Chromatocurvus</taxon>
    </lineage>
</organism>
<name>A0A4R2KXW3_9GAMM</name>
<evidence type="ECO:0000256" key="7">
    <source>
        <dbReference type="ARBA" id="ARBA00023150"/>
    </source>
</evidence>
<dbReference type="GO" id="GO:0046872">
    <property type="term" value="F:metal ion binding"/>
    <property type="evidence" value="ECO:0007669"/>
    <property type="project" value="UniProtKB-KW"/>
</dbReference>
<dbReference type="InterPro" id="IPR029044">
    <property type="entry name" value="Nucleotide-diphossugar_trans"/>
</dbReference>
<evidence type="ECO:0000256" key="4">
    <source>
        <dbReference type="ARBA" id="ARBA00022741"/>
    </source>
</evidence>
<dbReference type="InterPro" id="IPR025877">
    <property type="entry name" value="MobA-like_NTP_Trfase"/>
</dbReference>
<accession>A0A4R2KXW3</accession>
<dbReference type="GO" id="GO:0005737">
    <property type="term" value="C:cytoplasm"/>
    <property type="evidence" value="ECO:0007669"/>
    <property type="project" value="UniProtKB-SubCell"/>
</dbReference>
<protein>
    <recommendedName>
        <fullName evidence="8">Molybdenum cofactor guanylyltransferase</fullName>
        <shortName evidence="8">MoCo guanylyltransferase</shortName>
        <ecNumber evidence="8">2.7.7.77</ecNumber>
    </recommendedName>
    <alternativeName>
        <fullName evidence="8">GTP:molybdopterin guanylyltransferase</fullName>
    </alternativeName>
    <alternativeName>
        <fullName evidence="8">Mo-MPT guanylyltransferase</fullName>
    </alternativeName>
    <alternativeName>
        <fullName evidence="8">Molybdopterin guanylyltransferase</fullName>
    </alternativeName>
    <alternativeName>
        <fullName evidence="8">Molybdopterin-guanine dinucleotide synthase</fullName>
        <shortName evidence="8">MGD synthase</shortName>
    </alternativeName>
</protein>
<dbReference type="AlphaFoldDB" id="A0A4R2KXW3"/>
<dbReference type="EC" id="2.7.7.77" evidence="8"/>
<evidence type="ECO:0000256" key="8">
    <source>
        <dbReference type="HAMAP-Rule" id="MF_00316"/>
    </source>
</evidence>
<reference evidence="10 11" key="1">
    <citation type="submission" date="2019-03" db="EMBL/GenBank/DDBJ databases">
        <title>Genomic Encyclopedia of Type Strains, Phase IV (KMG-IV): sequencing the most valuable type-strain genomes for metagenomic binning, comparative biology and taxonomic classification.</title>
        <authorList>
            <person name="Goeker M."/>
        </authorList>
    </citation>
    <scope>NUCLEOTIDE SEQUENCE [LARGE SCALE GENOMIC DNA]</scope>
    <source>
        <strain evidence="10 11">DSM 23344</strain>
    </source>
</reference>
<feature type="binding site" evidence="8">
    <location>
        <position position="114"/>
    </location>
    <ligand>
        <name>Mg(2+)</name>
        <dbReference type="ChEBI" id="CHEBI:18420"/>
    </ligand>
</feature>
<dbReference type="HAMAP" id="MF_00316">
    <property type="entry name" value="MobA"/>
    <property type="match status" value="1"/>
</dbReference>
<feature type="binding site" evidence="8">
    <location>
        <position position="38"/>
    </location>
    <ligand>
        <name>GTP</name>
        <dbReference type="ChEBI" id="CHEBI:37565"/>
    </ligand>
</feature>
<gene>
    <name evidence="8" type="primary">mobA</name>
    <name evidence="10" type="ORF">EV688_102194</name>
</gene>
<comment type="function">
    <text evidence="8">Transfers a GMP moiety from GTP to Mo-molybdopterin (Mo-MPT) cofactor (Moco or molybdenum cofactor) to form Mo-molybdopterin guanine dinucleotide (Mo-MGD) cofactor.</text>
</comment>
<dbReference type="GO" id="GO:1902758">
    <property type="term" value="P:bis(molybdopterin guanine dinucleotide)molybdenum biosynthetic process"/>
    <property type="evidence" value="ECO:0007669"/>
    <property type="project" value="TreeGrafter"/>
</dbReference>
<dbReference type="SUPFAM" id="SSF53448">
    <property type="entry name" value="Nucleotide-diphospho-sugar transferases"/>
    <property type="match status" value="1"/>
</dbReference>
<feature type="domain" description="MobA-like NTP transferase" evidence="9">
    <location>
        <begin position="22"/>
        <end position="180"/>
    </location>
</feature>
<evidence type="ECO:0000256" key="5">
    <source>
        <dbReference type="ARBA" id="ARBA00022842"/>
    </source>
</evidence>
<dbReference type="GO" id="GO:0061603">
    <property type="term" value="F:molybdenum cofactor guanylyltransferase activity"/>
    <property type="evidence" value="ECO:0007669"/>
    <property type="project" value="UniProtKB-EC"/>
</dbReference>
<evidence type="ECO:0000256" key="2">
    <source>
        <dbReference type="ARBA" id="ARBA00022679"/>
    </source>
</evidence>
<proteinExistence type="inferred from homology"/>
<dbReference type="Proteomes" id="UP000294980">
    <property type="component" value="Unassembled WGS sequence"/>
</dbReference>
<keyword evidence="1 8" id="KW-0963">Cytoplasm</keyword>
<dbReference type="PANTHER" id="PTHR19136:SF81">
    <property type="entry name" value="MOLYBDENUM COFACTOR GUANYLYLTRANSFERASE"/>
    <property type="match status" value="1"/>
</dbReference>
<dbReference type="RefSeq" id="WP_131917538.1">
    <property type="nucleotide sequence ID" value="NZ_QQSW01000001.1"/>
</dbReference>
<evidence type="ECO:0000259" key="9">
    <source>
        <dbReference type="Pfam" id="PF12804"/>
    </source>
</evidence>
<dbReference type="Pfam" id="PF12804">
    <property type="entry name" value="NTP_transf_3"/>
    <property type="match status" value="1"/>
</dbReference>
<keyword evidence="11" id="KW-1185">Reference proteome</keyword>
<comment type="caution">
    <text evidence="8">Lacks conserved residue(s) required for the propagation of feature annotation.</text>
</comment>
<comment type="domain">
    <text evidence="8">The N-terminal domain determines nucleotide recognition and specific binding, while the C-terminal domain determines the specific binding to the target protein.</text>
</comment>
<dbReference type="Gene3D" id="3.90.550.10">
    <property type="entry name" value="Spore Coat Polysaccharide Biosynthesis Protein SpsA, Chain A"/>
    <property type="match status" value="1"/>
</dbReference>
<evidence type="ECO:0000256" key="6">
    <source>
        <dbReference type="ARBA" id="ARBA00023134"/>
    </source>
</evidence>
<evidence type="ECO:0000256" key="1">
    <source>
        <dbReference type="ARBA" id="ARBA00022490"/>
    </source>
</evidence>
<feature type="binding site" evidence="8">
    <location>
        <position position="114"/>
    </location>
    <ligand>
        <name>GTP</name>
        <dbReference type="ChEBI" id="CHEBI:37565"/>
    </ligand>
</feature>